<protein>
    <submittedName>
        <fullName evidence="3">PEGA domain protein</fullName>
    </submittedName>
</protein>
<dbReference type="GO" id="GO:0004181">
    <property type="term" value="F:metallocarboxypeptidase activity"/>
    <property type="evidence" value="ECO:0007669"/>
    <property type="project" value="TreeGrafter"/>
</dbReference>
<comment type="similarity">
    <text evidence="1">Belongs to the intimin/invasin family.</text>
</comment>
<organism evidence="3 4">
    <name type="scientific">Candidatus Methanoperedens nitratireducens</name>
    <dbReference type="NCBI Taxonomy" id="1392998"/>
    <lineage>
        <taxon>Archaea</taxon>
        <taxon>Methanobacteriati</taxon>
        <taxon>Methanobacteriota</taxon>
        <taxon>Stenosarchaea group</taxon>
        <taxon>Methanomicrobia</taxon>
        <taxon>Methanosarcinales</taxon>
        <taxon>ANME-2 cluster</taxon>
        <taxon>Candidatus Methanoperedentaceae</taxon>
        <taxon>Candidatus Methanoperedens</taxon>
    </lineage>
</organism>
<dbReference type="InterPro" id="IPR003344">
    <property type="entry name" value="Big_1_dom"/>
</dbReference>
<dbReference type="EMBL" id="LKCM01000263">
    <property type="protein sequence ID" value="KPQ42124.1"/>
    <property type="molecule type" value="Genomic_DNA"/>
</dbReference>
<dbReference type="SMART" id="SM00634">
    <property type="entry name" value="BID_1"/>
    <property type="match status" value="1"/>
</dbReference>
<dbReference type="InterPro" id="IPR015217">
    <property type="entry name" value="Invasin_dom_3"/>
</dbReference>
<dbReference type="GO" id="GO:0005615">
    <property type="term" value="C:extracellular space"/>
    <property type="evidence" value="ECO:0007669"/>
    <property type="project" value="TreeGrafter"/>
</dbReference>
<feature type="non-terminal residue" evidence="3">
    <location>
        <position position="995"/>
    </location>
</feature>
<dbReference type="Pfam" id="PF09134">
    <property type="entry name" value="Invasin_D3"/>
    <property type="match status" value="1"/>
</dbReference>
<dbReference type="PROSITE" id="PS51127">
    <property type="entry name" value="BIG1"/>
    <property type="match status" value="1"/>
</dbReference>
<dbReference type="Gene3D" id="2.60.40.10">
    <property type="entry name" value="Immunoglobulins"/>
    <property type="match status" value="1"/>
</dbReference>
<evidence type="ECO:0000313" key="4">
    <source>
        <dbReference type="Proteomes" id="UP000050360"/>
    </source>
</evidence>
<dbReference type="Gene3D" id="2.60.40.1120">
    <property type="entry name" value="Carboxypeptidase-like, regulatory domain"/>
    <property type="match status" value="5"/>
</dbReference>
<dbReference type="AlphaFoldDB" id="A0A0P7ZBZ7"/>
<dbReference type="GO" id="GO:0006518">
    <property type="term" value="P:peptide metabolic process"/>
    <property type="evidence" value="ECO:0007669"/>
    <property type="project" value="TreeGrafter"/>
</dbReference>
<dbReference type="GO" id="GO:0030246">
    <property type="term" value="F:carbohydrate binding"/>
    <property type="evidence" value="ECO:0007669"/>
    <property type="project" value="InterPro"/>
</dbReference>
<accession>A0A0P7ZBZ7</accession>
<feature type="domain" description="Big-1" evidence="2">
    <location>
        <begin position="220"/>
        <end position="309"/>
    </location>
</feature>
<dbReference type="GO" id="GO:0016485">
    <property type="term" value="P:protein processing"/>
    <property type="evidence" value="ECO:0007669"/>
    <property type="project" value="TreeGrafter"/>
</dbReference>
<dbReference type="InterPro" id="IPR013783">
    <property type="entry name" value="Ig-like_fold"/>
</dbReference>
<name>A0A0P7ZBZ7_9EURY</name>
<evidence type="ECO:0000259" key="2">
    <source>
        <dbReference type="PROSITE" id="PS51127"/>
    </source>
</evidence>
<dbReference type="PANTHER" id="PTHR11532:SF57">
    <property type="entry name" value="CARBOXYPEPTIDASE D, B"/>
    <property type="match status" value="1"/>
</dbReference>
<dbReference type="Proteomes" id="UP000050360">
    <property type="component" value="Unassembled WGS sequence"/>
</dbReference>
<dbReference type="Pfam" id="PF13620">
    <property type="entry name" value="CarboxypepD_reg"/>
    <property type="match status" value="5"/>
</dbReference>
<dbReference type="InterPro" id="IPR008964">
    <property type="entry name" value="Invasin/intimin_cell_adhesion"/>
</dbReference>
<dbReference type="SUPFAM" id="SSF49452">
    <property type="entry name" value="Starch-binding domain-like"/>
    <property type="match status" value="5"/>
</dbReference>
<reference evidence="3 4" key="1">
    <citation type="submission" date="2015-09" db="EMBL/GenBank/DDBJ databases">
        <title>A metagenomics-based metabolic model of nitrate-dependent anaerobic oxidation of methane by Methanoperedens-like archaea.</title>
        <authorList>
            <person name="Arshad A."/>
            <person name="Speth D.R."/>
            <person name="De Graaf R.M."/>
            <person name="Op Den Camp H.J."/>
            <person name="Jetten M.S."/>
            <person name="Welte C.U."/>
        </authorList>
    </citation>
    <scope>NUCLEOTIDE SEQUENCE [LARGE SCALE GENOMIC DNA]</scope>
</reference>
<sequence>MEISDGKICGIWNNLSTKIFNYRSGDGQIRISRKVKNYVTPQDIFEVHLSITNISDSSVSVSLSETLPPGLTLIDGINDPGTISIQSRDTINIWYLVRAESGQAGNFVIKTNINGLEYDETSSIIEVKSPHEISESLQKNLIEFWTEPCFDINKDTRVKIAELSLGTDGSGNPKLIADNTKRTLVNNNKYITQMLECLKTQASELEDQSTYLKNKIAPSKILLSVNPDEIYANGNAVSEITITVQDDAGAGLSGIDVMLISTLGSIPDHVTTGQNGIVKATLRSGTIPGIAAVMATTGSGAAVTQVTFKPTTGSIEGFVNDITDDTKKIKEATVSVGTITTVTDDEGHYLLQNVPHGNQVVWAFASGYEKASDLVNVKPDQANKMDIPLTPISTEGIITGRVLDIDGNVIQKIVKVMAGGISTTADETGNYTLSNVPTGTYTVTASADDYQTKSRGSVVVTDDQTTSGINFMLEHATGIIKGRVTEISGIRPADLLVETGHVTREISAIPRILPGGIMPRPVSRGIMGATISVVGTSLSALTDESGNYVLYNVPLGTHTVTASAPDYNAQTSSVLVEANMTLTLNFQLLALVTTGTVSGRVTTFRKLIRPICTGATPQITRIPADIPAVRPISTTVARPLGTTAARSPDTAVVRPVDMTIARPLDTDTATSAAASLCIAGRPGDTPCIAGRPGDTPCIAGRPGDTPCIAGRPGDIPCLAGVPDSNMEEIGIQGATVSVAGLSAITDSLGNYIIRNVPEGSQDVVANAAGYVTGKSTVNVPAGGTVTANFRLTVAVSKGTISGRVTTARDNIRTDASPVPVSTAIGICSAGRPGITGVTGIKGATVSVTGTSLSAVTDDSGNYSIPDIPTGSYTVIASAPGYSTGTQKPLVNENQTTILNFQLNRVICAAGQPDVPCPAGQPRIICTAGSPLITCMAGKPDNIISCVAGKPDNIIVTPCTSARPIIDRPVVDRPVVDRPVVDRPVVDRPVVDRPVV</sequence>
<evidence type="ECO:0000313" key="3">
    <source>
        <dbReference type="EMBL" id="KPQ42124.1"/>
    </source>
</evidence>
<dbReference type="PANTHER" id="PTHR11532">
    <property type="entry name" value="PROTEASE M14 CARBOXYPEPTIDASE"/>
    <property type="match status" value="1"/>
</dbReference>
<dbReference type="InterPro" id="IPR013784">
    <property type="entry name" value="Carb-bd-like_fold"/>
</dbReference>
<dbReference type="SUPFAM" id="SSF49373">
    <property type="entry name" value="Invasin/intimin cell-adhesion fragments"/>
    <property type="match status" value="1"/>
</dbReference>
<dbReference type="InterPro" id="IPR050753">
    <property type="entry name" value="Peptidase_M14_domain"/>
</dbReference>
<proteinExistence type="inferred from homology"/>
<evidence type="ECO:0000256" key="1">
    <source>
        <dbReference type="ARBA" id="ARBA00010116"/>
    </source>
</evidence>
<comment type="caution">
    <text evidence="3">The sequence shown here is derived from an EMBL/GenBank/DDBJ whole genome shotgun (WGS) entry which is preliminary data.</text>
</comment>
<gene>
    <name evidence="3" type="ORF">MPEBLZ_03296</name>
</gene>